<dbReference type="EC" id="2.7.11.1" evidence="1"/>
<protein>
    <recommendedName>
        <fullName evidence="1">non-specific serine/threonine protein kinase</fullName>
        <ecNumber evidence="1">2.7.11.1</ecNumber>
    </recommendedName>
</protein>
<dbReference type="PROSITE" id="PS00108">
    <property type="entry name" value="PROTEIN_KINASE_ST"/>
    <property type="match status" value="1"/>
</dbReference>
<dbReference type="Gene3D" id="1.10.510.10">
    <property type="entry name" value="Transferase(Phosphotransferase) domain 1"/>
    <property type="match status" value="1"/>
</dbReference>
<dbReference type="InterPro" id="IPR011009">
    <property type="entry name" value="Kinase-like_dom_sf"/>
</dbReference>
<dbReference type="Gene3D" id="3.30.200.20">
    <property type="entry name" value="Phosphorylase Kinase, domain 1"/>
    <property type="match status" value="1"/>
</dbReference>
<dbReference type="SUPFAM" id="SSF56112">
    <property type="entry name" value="Protein kinase-like (PK-like)"/>
    <property type="match status" value="1"/>
</dbReference>
<reference evidence="9 10" key="1">
    <citation type="submission" date="2016-10" db="EMBL/GenBank/DDBJ databases">
        <authorList>
            <person name="de Groot N.N."/>
        </authorList>
    </citation>
    <scope>NUCLEOTIDE SEQUENCE [LARGE SCALE GENOMIC DNA]</scope>
    <source>
        <strain evidence="10">P4-7,KCTC 19426,CECT 7604</strain>
    </source>
</reference>
<dbReference type="STRING" id="1090615.SAMN04515671_3178"/>
<evidence type="ECO:0000256" key="4">
    <source>
        <dbReference type="ARBA" id="ARBA00022741"/>
    </source>
</evidence>
<dbReference type="GO" id="GO:0005524">
    <property type="term" value="F:ATP binding"/>
    <property type="evidence" value="ECO:0007669"/>
    <property type="project" value="UniProtKB-KW"/>
</dbReference>
<evidence type="ECO:0000256" key="5">
    <source>
        <dbReference type="ARBA" id="ARBA00022777"/>
    </source>
</evidence>
<feature type="region of interest" description="Disordered" evidence="7">
    <location>
        <begin position="355"/>
        <end position="453"/>
    </location>
</feature>
<dbReference type="InterPro" id="IPR000719">
    <property type="entry name" value="Prot_kinase_dom"/>
</dbReference>
<dbReference type="Proteomes" id="UP000198741">
    <property type="component" value="Chromosome I"/>
</dbReference>
<feature type="compositionally biased region" description="Low complexity" evidence="7">
    <location>
        <begin position="420"/>
        <end position="449"/>
    </location>
</feature>
<keyword evidence="2 9" id="KW-0723">Serine/threonine-protein kinase</keyword>
<proteinExistence type="predicted"/>
<dbReference type="PROSITE" id="PS50011">
    <property type="entry name" value="PROTEIN_KINASE_DOM"/>
    <property type="match status" value="1"/>
</dbReference>
<gene>
    <name evidence="9" type="ORF">SAMN04515671_3178</name>
</gene>
<evidence type="ECO:0000256" key="3">
    <source>
        <dbReference type="ARBA" id="ARBA00022679"/>
    </source>
</evidence>
<dbReference type="Pfam" id="PF00069">
    <property type="entry name" value="Pkinase"/>
    <property type="match status" value="1"/>
</dbReference>
<keyword evidence="6" id="KW-0067">ATP-binding</keyword>
<feature type="region of interest" description="Disordered" evidence="7">
    <location>
        <begin position="277"/>
        <end position="326"/>
    </location>
</feature>
<keyword evidence="4" id="KW-0547">Nucleotide-binding</keyword>
<keyword evidence="5 9" id="KW-0418">Kinase</keyword>
<evidence type="ECO:0000259" key="8">
    <source>
        <dbReference type="PROSITE" id="PS50011"/>
    </source>
</evidence>
<name>A0A1H0QP07_9ACTN</name>
<organism evidence="9 10">
    <name type="scientific">Nakamurella panacisegetis</name>
    <dbReference type="NCBI Taxonomy" id="1090615"/>
    <lineage>
        <taxon>Bacteria</taxon>
        <taxon>Bacillati</taxon>
        <taxon>Actinomycetota</taxon>
        <taxon>Actinomycetes</taxon>
        <taxon>Nakamurellales</taxon>
        <taxon>Nakamurellaceae</taxon>
        <taxon>Nakamurella</taxon>
    </lineage>
</organism>
<dbReference type="SMART" id="SM00220">
    <property type="entry name" value="S_TKc"/>
    <property type="match status" value="1"/>
</dbReference>
<dbReference type="GO" id="GO:0004674">
    <property type="term" value="F:protein serine/threonine kinase activity"/>
    <property type="evidence" value="ECO:0007669"/>
    <property type="project" value="UniProtKB-KW"/>
</dbReference>
<evidence type="ECO:0000256" key="6">
    <source>
        <dbReference type="ARBA" id="ARBA00022840"/>
    </source>
</evidence>
<dbReference type="PANTHER" id="PTHR43289">
    <property type="entry name" value="MITOGEN-ACTIVATED PROTEIN KINASE KINASE KINASE 20-RELATED"/>
    <property type="match status" value="1"/>
</dbReference>
<evidence type="ECO:0000256" key="7">
    <source>
        <dbReference type="SAM" id="MobiDB-lite"/>
    </source>
</evidence>
<dbReference type="PANTHER" id="PTHR43289:SF6">
    <property type="entry name" value="SERINE_THREONINE-PROTEIN KINASE NEKL-3"/>
    <property type="match status" value="1"/>
</dbReference>
<evidence type="ECO:0000313" key="10">
    <source>
        <dbReference type="Proteomes" id="UP000198741"/>
    </source>
</evidence>
<evidence type="ECO:0000313" key="9">
    <source>
        <dbReference type="EMBL" id="SDP18815.1"/>
    </source>
</evidence>
<keyword evidence="10" id="KW-1185">Reference proteome</keyword>
<evidence type="ECO:0000256" key="1">
    <source>
        <dbReference type="ARBA" id="ARBA00012513"/>
    </source>
</evidence>
<feature type="domain" description="Protein kinase" evidence="8">
    <location>
        <begin position="12"/>
        <end position="270"/>
    </location>
</feature>
<sequence>MTVPGDVLAGRYRLIRPVATGGMGSVWEAWDELLQRRVAIKELLPQPGVSRDDVAMARSRVIREARITARLHHPHAVTLYDVIDHRGQPCLVLQYVPSRTLNSILAERGLLPIDFVTTVGAEVAAALAAAHQVGITHRDVKPSNILVTASGAALITDFGISHAAGDVSLTSTGMVTGTPAFLAPEVARGAPSGFPADVFSLGATLYAALEGTPPFGSDQNAMAILHKVASGQIIPPRRSGELTSLLVRMMAADPGARPGMATVARLMADLKIPPAPAIPPTARTDAVPPSTIRAWPADQDVASPDTVGGREGPGDPVPSVSPRVRGSRRQRVGVLLAVAAVLLAGWGTYEFVGGSRSASPSVGNGSVNSPVAGRTSQSSVPTSRGGATPTAGASPTRVARVKTTSAPASRANGAAPSHSPSPSVVTPTRRTASTRSTPPKPRTSSAASSVTDVPPSAAQLAAAITDYYALLPNDTDQGWARLTSNFQTGTAQNRQYYQRFWDSIQRVTATDPRGTGPDTAEATITYYFKDGRTAVESTVYHLQSQGGVLKIDSSTVLSSTTR</sequence>
<accession>A0A1H0QP07</accession>
<dbReference type="AlphaFoldDB" id="A0A1H0QP07"/>
<keyword evidence="3" id="KW-0808">Transferase</keyword>
<dbReference type="EMBL" id="LT629710">
    <property type="protein sequence ID" value="SDP18815.1"/>
    <property type="molecule type" value="Genomic_DNA"/>
</dbReference>
<feature type="compositionally biased region" description="Polar residues" evidence="7">
    <location>
        <begin position="356"/>
        <end position="382"/>
    </location>
</feature>
<dbReference type="InterPro" id="IPR008271">
    <property type="entry name" value="Ser/Thr_kinase_AS"/>
</dbReference>
<evidence type="ECO:0000256" key="2">
    <source>
        <dbReference type="ARBA" id="ARBA00022527"/>
    </source>
</evidence>
<dbReference type="CDD" id="cd14014">
    <property type="entry name" value="STKc_PknB_like"/>
    <property type="match status" value="1"/>
</dbReference>